<keyword evidence="1" id="KW-1133">Transmembrane helix</keyword>
<evidence type="ECO:0000313" key="3">
    <source>
        <dbReference type="Proteomes" id="UP000837932"/>
    </source>
</evidence>
<dbReference type="RefSeq" id="WP_238805422.1">
    <property type="nucleotide sequence ID" value="NZ_CAKLPY010000001.1"/>
</dbReference>
<organism evidence="2 3">
    <name type="scientific">Emticicia aquatica</name>
    <dbReference type="NCBI Taxonomy" id="1681835"/>
    <lineage>
        <taxon>Bacteria</taxon>
        <taxon>Pseudomonadati</taxon>
        <taxon>Bacteroidota</taxon>
        <taxon>Cytophagia</taxon>
        <taxon>Cytophagales</taxon>
        <taxon>Leadbetterellaceae</taxon>
        <taxon>Emticicia</taxon>
    </lineage>
</organism>
<gene>
    <name evidence="2" type="ORF">EMA8858_01211</name>
</gene>
<keyword evidence="1" id="KW-0812">Transmembrane</keyword>
<keyword evidence="3" id="KW-1185">Reference proteome</keyword>
<feature type="transmembrane region" description="Helical" evidence="1">
    <location>
        <begin position="53"/>
        <end position="72"/>
    </location>
</feature>
<reference evidence="2" key="1">
    <citation type="submission" date="2021-12" db="EMBL/GenBank/DDBJ databases">
        <authorList>
            <person name="Rodrigo-Torres L."/>
            <person name="Arahal R. D."/>
            <person name="Lucena T."/>
        </authorList>
    </citation>
    <scope>NUCLEOTIDE SEQUENCE</scope>
    <source>
        <strain evidence="2">CECT 8858</strain>
    </source>
</reference>
<protein>
    <submittedName>
        <fullName evidence="2">Uncharacterized protein</fullName>
    </submittedName>
</protein>
<name>A0ABM9AP93_9BACT</name>
<comment type="caution">
    <text evidence="2">The sequence shown here is derived from an EMBL/GenBank/DDBJ whole genome shotgun (WGS) entry which is preliminary data.</text>
</comment>
<evidence type="ECO:0000313" key="2">
    <source>
        <dbReference type="EMBL" id="CAH0995091.1"/>
    </source>
</evidence>
<dbReference type="EMBL" id="CAKLPY010000001">
    <property type="protein sequence ID" value="CAH0995091.1"/>
    <property type="molecule type" value="Genomic_DNA"/>
</dbReference>
<sequence>MFVRNGTVTEFKDNDFEIIVVNYTSSKRNMLIIAAAVDLFGNDTLNNLRQVMLLLYIILVFAVGVTVGFLQVELYSPFLM</sequence>
<accession>A0ABM9AP93</accession>
<evidence type="ECO:0000256" key="1">
    <source>
        <dbReference type="SAM" id="Phobius"/>
    </source>
</evidence>
<dbReference type="Proteomes" id="UP000837932">
    <property type="component" value="Unassembled WGS sequence"/>
</dbReference>
<proteinExistence type="predicted"/>
<keyword evidence="1" id="KW-0472">Membrane</keyword>